<keyword evidence="5 12" id="KW-0812">Transmembrane</keyword>
<accession>A0A8K0KJJ2</accession>
<proteinExistence type="inferred from homology"/>
<dbReference type="OrthoDB" id="6132759at2759"/>
<feature type="transmembrane region" description="Helical" evidence="12">
    <location>
        <begin position="83"/>
        <end position="102"/>
    </location>
</feature>
<evidence type="ECO:0000256" key="10">
    <source>
        <dbReference type="ARBA" id="ARBA00023201"/>
    </source>
</evidence>
<evidence type="ECO:0000256" key="11">
    <source>
        <dbReference type="RuleBase" id="RU362091"/>
    </source>
</evidence>
<keyword evidence="8" id="KW-0406">Ion transport</keyword>
<dbReference type="PROSITE" id="PS50283">
    <property type="entry name" value="NA_SOLUT_SYMP_3"/>
    <property type="match status" value="1"/>
</dbReference>
<feature type="transmembrane region" description="Helical" evidence="12">
    <location>
        <begin position="114"/>
        <end position="135"/>
    </location>
</feature>
<dbReference type="InterPro" id="IPR001734">
    <property type="entry name" value="Na/solute_symporter"/>
</dbReference>
<reference evidence="13" key="2">
    <citation type="submission" date="2017-10" db="EMBL/GenBank/DDBJ databases">
        <title>Ladona fulva Genome sequencing and assembly.</title>
        <authorList>
            <person name="Murali S."/>
            <person name="Richards S."/>
            <person name="Bandaranaike D."/>
            <person name="Bellair M."/>
            <person name="Blankenburg K."/>
            <person name="Chao H."/>
            <person name="Dinh H."/>
            <person name="Doddapaneni H."/>
            <person name="Dugan-Rocha S."/>
            <person name="Elkadiri S."/>
            <person name="Gnanaolivu R."/>
            <person name="Hernandez B."/>
            <person name="Skinner E."/>
            <person name="Javaid M."/>
            <person name="Lee S."/>
            <person name="Li M."/>
            <person name="Ming W."/>
            <person name="Munidasa M."/>
            <person name="Muniz J."/>
            <person name="Nguyen L."/>
            <person name="Hughes D."/>
            <person name="Osuji N."/>
            <person name="Pu L.-L."/>
            <person name="Puazo M."/>
            <person name="Qu C."/>
            <person name="Quiroz J."/>
            <person name="Raj R."/>
            <person name="Weissenberger G."/>
            <person name="Xin Y."/>
            <person name="Zou X."/>
            <person name="Han Y."/>
            <person name="Worley K."/>
            <person name="Muzny D."/>
            <person name="Gibbs R."/>
        </authorList>
    </citation>
    <scope>NUCLEOTIDE SEQUENCE</scope>
    <source>
        <strain evidence="13">Sampled in the wild</strain>
    </source>
</reference>
<dbReference type="InterPro" id="IPR051163">
    <property type="entry name" value="Sodium:Solute_Symporter_SSF"/>
</dbReference>
<dbReference type="AlphaFoldDB" id="A0A8K0KJJ2"/>
<reference evidence="13" key="1">
    <citation type="submission" date="2013-04" db="EMBL/GenBank/DDBJ databases">
        <authorList>
            <person name="Qu J."/>
            <person name="Murali S.C."/>
            <person name="Bandaranaike D."/>
            <person name="Bellair M."/>
            <person name="Blankenburg K."/>
            <person name="Chao H."/>
            <person name="Dinh H."/>
            <person name="Doddapaneni H."/>
            <person name="Downs B."/>
            <person name="Dugan-Rocha S."/>
            <person name="Elkadiri S."/>
            <person name="Gnanaolivu R.D."/>
            <person name="Hernandez B."/>
            <person name="Javaid M."/>
            <person name="Jayaseelan J.C."/>
            <person name="Lee S."/>
            <person name="Li M."/>
            <person name="Ming W."/>
            <person name="Munidasa M."/>
            <person name="Muniz J."/>
            <person name="Nguyen L."/>
            <person name="Ongeri F."/>
            <person name="Osuji N."/>
            <person name="Pu L.-L."/>
            <person name="Puazo M."/>
            <person name="Qu C."/>
            <person name="Quiroz J."/>
            <person name="Raj R."/>
            <person name="Weissenberger G."/>
            <person name="Xin Y."/>
            <person name="Zou X."/>
            <person name="Han Y."/>
            <person name="Richards S."/>
            <person name="Worley K."/>
            <person name="Muzny D."/>
            <person name="Gibbs R."/>
        </authorList>
    </citation>
    <scope>NUCLEOTIDE SEQUENCE</scope>
    <source>
        <strain evidence="13">Sampled in the wild</strain>
    </source>
</reference>
<evidence type="ECO:0000256" key="7">
    <source>
        <dbReference type="ARBA" id="ARBA00023053"/>
    </source>
</evidence>
<keyword evidence="4" id="KW-1003">Cell membrane</keyword>
<dbReference type="InterPro" id="IPR038377">
    <property type="entry name" value="Na/Glc_symporter_sf"/>
</dbReference>
<dbReference type="PANTHER" id="PTHR42985:SF40">
    <property type="entry name" value="LD47995P-RELATED"/>
    <property type="match status" value="1"/>
</dbReference>
<dbReference type="Pfam" id="PF00474">
    <property type="entry name" value="SSF"/>
    <property type="match status" value="1"/>
</dbReference>
<name>A0A8K0KJJ2_LADFU</name>
<evidence type="ECO:0000256" key="8">
    <source>
        <dbReference type="ARBA" id="ARBA00023065"/>
    </source>
</evidence>
<comment type="caution">
    <text evidence="13">The sequence shown here is derived from an EMBL/GenBank/DDBJ whole genome shotgun (WGS) entry which is preliminary data.</text>
</comment>
<evidence type="ECO:0000313" key="14">
    <source>
        <dbReference type="Proteomes" id="UP000792457"/>
    </source>
</evidence>
<keyword evidence="3" id="KW-0813">Transport</keyword>
<evidence type="ECO:0000256" key="5">
    <source>
        <dbReference type="ARBA" id="ARBA00022692"/>
    </source>
</evidence>
<evidence type="ECO:0000256" key="12">
    <source>
        <dbReference type="SAM" id="Phobius"/>
    </source>
</evidence>
<dbReference type="GO" id="GO:0015293">
    <property type="term" value="F:symporter activity"/>
    <property type="evidence" value="ECO:0007669"/>
    <property type="project" value="TreeGrafter"/>
</dbReference>
<dbReference type="EMBL" id="KZ309024">
    <property type="protein sequence ID" value="KAG8236431.1"/>
    <property type="molecule type" value="Genomic_DNA"/>
</dbReference>
<dbReference type="Gene3D" id="1.20.1730.10">
    <property type="entry name" value="Sodium/glucose cotransporter"/>
    <property type="match status" value="1"/>
</dbReference>
<dbReference type="Proteomes" id="UP000792457">
    <property type="component" value="Unassembled WGS sequence"/>
</dbReference>
<evidence type="ECO:0000256" key="4">
    <source>
        <dbReference type="ARBA" id="ARBA00022475"/>
    </source>
</evidence>
<organism evidence="13 14">
    <name type="scientific">Ladona fulva</name>
    <name type="common">Scarce chaser dragonfly</name>
    <name type="synonym">Libellula fulva</name>
    <dbReference type="NCBI Taxonomy" id="123851"/>
    <lineage>
        <taxon>Eukaryota</taxon>
        <taxon>Metazoa</taxon>
        <taxon>Ecdysozoa</taxon>
        <taxon>Arthropoda</taxon>
        <taxon>Hexapoda</taxon>
        <taxon>Insecta</taxon>
        <taxon>Pterygota</taxon>
        <taxon>Palaeoptera</taxon>
        <taxon>Odonata</taxon>
        <taxon>Epiprocta</taxon>
        <taxon>Anisoptera</taxon>
        <taxon>Libelluloidea</taxon>
        <taxon>Libellulidae</taxon>
        <taxon>Ladona</taxon>
    </lineage>
</organism>
<evidence type="ECO:0000256" key="3">
    <source>
        <dbReference type="ARBA" id="ARBA00022448"/>
    </source>
</evidence>
<dbReference type="PANTHER" id="PTHR42985">
    <property type="entry name" value="SODIUM-COUPLED MONOCARBOXYLATE TRANSPORTER"/>
    <property type="match status" value="1"/>
</dbReference>
<comment type="subcellular location">
    <subcellularLocation>
        <location evidence="1">Cell membrane</location>
        <topology evidence="1">Multi-pass membrane protein</topology>
    </subcellularLocation>
</comment>
<protein>
    <recommendedName>
        <fullName evidence="15">Sodium-coupled monocarboxylate transporter 1</fullName>
    </recommendedName>
</protein>
<dbReference type="GO" id="GO:0005886">
    <property type="term" value="C:plasma membrane"/>
    <property type="evidence" value="ECO:0007669"/>
    <property type="project" value="UniProtKB-SubCell"/>
</dbReference>
<keyword evidence="6 12" id="KW-1133">Transmembrane helix</keyword>
<keyword evidence="9 12" id="KW-0472">Membrane</keyword>
<evidence type="ECO:0000256" key="6">
    <source>
        <dbReference type="ARBA" id="ARBA00022989"/>
    </source>
</evidence>
<evidence type="ECO:0008006" key="15">
    <source>
        <dbReference type="Google" id="ProtNLM"/>
    </source>
</evidence>
<evidence type="ECO:0000313" key="13">
    <source>
        <dbReference type="EMBL" id="KAG8236431.1"/>
    </source>
</evidence>
<feature type="transmembrane region" description="Helical" evidence="12">
    <location>
        <begin position="44"/>
        <end position="62"/>
    </location>
</feature>
<sequence>MEYFGGVIQGNDVNYGDYYFDADFEKGECALEGLRGKHFTLPDYIIFGILFMGTILIGLFYGCFRGRKSTASEYLMGNRQMHYVPVAMSLISGLLSAVSVLGNPAEMYNYGSQLYMFCLAFLISTPVAVSIYVPIYQKLEITSVFEVRHYSSILCVYPAPCSERVPNF</sequence>
<keyword evidence="7" id="KW-0915">Sodium</keyword>
<dbReference type="GO" id="GO:0006814">
    <property type="term" value="P:sodium ion transport"/>
    <property type="evidence" value="ECO:0007669"/>
    <property type="project" value="UniProtKB-KW"/>
</dbReference>
<comment type="similarity">
    <text evidence="2 11">Belongs to the sodium:solute symporter (SSF) (TC 2.A.21) family.</text>
</comment>
<evidence type="ECO:0000256" key="1">
    <source>
        <dbReference type="ARBA" id="ARBA00004651"/>
    </source>
</evidence>
<evidence type="ECO:0000256" key="2">
    <source>
        <dbReference type="ARBA" id="ARBA00006434"/>
    </source>
</evidence>
<keyword evidence="10" id="KW-0739">Sodium transport</keyword>
<keyword evidence="14" id="KW-1185">Reference proteome</keyword>
<evidence type="ECO:0000256" key="9">
    <source>
        <dbReference type="ARBA" id="ARBA00023136"/>
    </source>
</evidence>
<gene>
    <name evidence="13" type="ORF">J437_LFUL016936</name>
</gene>